<comment type="caution">
    <text evidence="2">The sequence shown here is derived from an EMBL/GenBank/DDBJ whole genome shotgun (WGS) entry which is preliminary data.</text>
</comment>
<dbReference type="EMBL" id="JWZT01004606">
    <property type="protein sequence ID" value="KII63723.1"/>
    <property type="molecule type" value="Genomic_DNA"/>
</dbReference>
<name>A0A0C2IEL5_THEKT</name>
<dbReference type="SUPFAM" id="SSF56672">
    <property type="entry name" value="DNA/RNA polymerases"/>
    <property type="match status" value="1"/>
</dbReference>
<dbReference type="AlphaFoldDB" id="A0A0C2IEL5"/>
<feature type="domain" description="Reverse transcriptase" evidence="1">
    <location>
        <begin position="3"/>
        <end position="59"/>
    </location>
</feature>
<sequence length="112" mass="13517">MDLVHYMFYDDIIISGKDDYEYLKNLNEVLKRLFTHIITTKQEKCRFMKSKVSYVGHTFDAEGIHPQEDYMKLIINQRTSTNITYIKSFLRAVTYYSRFIPSLHPRYRALYD</sequence>
<dbReference type="InterPro" id="IPR043128">
    <property type="entry name" value="Rev_trsase/Diguanyl_cyclase"/>
</dbReference>
<organism evidence="2 3">
    <name type="scientific">Thelohanellus kitauei</name>
    <name type="common">Myxosporean</name>
    <dbReference type="NCBI Taxonomy" id="669202"/>
    <lineage>
        <taxon>Eukaryota</taxon>
        <taxon>Metazoa</taxon>
        <taxon>Cnidaria</taxon>
        <taxon>Myxozoa</taxon>
        <taxon>Myxosporea</taxon>
        <taxon>Bivalvulida</taxon>
        <taxon>Platysporina</taxon>
        <taxon>Myxobolidae</taxon>
        <taxon>Thelohanellus</taxon>
    </lineage>
</organism>
<dbReference type="PANTHER" id="PTHR37984">
    <property type="entry name" value="PROTEIN CBG26694"/>
    <property type="match status" value="1"/>
</dbReference>
<dbReference type="InterPro" id="IPR000477">
    <property type="entry name" value="RT_dom"/>
</dbReference>
<gene>
    <name evidence="2" type="ORF">RF11_11470</name>
</gene>
<dbReference type="Proteomes" id="UP000031668">
    <property type="component" value="Unassembled WGS sequence"/>
</dbReference>
<dbReference type="Pfam" id="PF00078">
    <property type="entry name" value="RVT_1"/>
    <property type="match status" value="1"/>
</dbReference>
<reference evidence="2 3" key="1">
    <citation type="journal article" date="2014" name="Genome Biol. Evol.">
        <title>The genome of the myxosporean Thelohanellus kitauei shows adaptations to nutrient acquisition within its fish host.</title>
        <authorList>
            <person name="Yang Y."/>
            <person name="Xiong J."/>
            <person name="Zhou Z."/>
            <person name="Huo F."/>
            <person name="Miao W."/>
            <person name="Ran C."/>
            <person name="Liu Y."/>
            <person name="Zhang J."/>
            <person name="Feng J."/>
            <person name="Wang M."/>
            <person name="Wang M."/>
            <person name="Wang L."/>
            <person name="Yao B."/>
        </authorList>
    </citation>
    <scope>NUCLEOTIDE SEQUENCE [LARGE SCALE GENOMIC DNA]</scope>
    <source>
        <strain evidence="2">Wuqing</strain>
    </source>
</reference>
<dbReference type="OrthoDB" id="775972at2759"/>
<evidence type="ECO:0000259" key="1">
    <source>
        <dbReference type="Pfam" id="PF00078"/>
    </source>
</evidence>
<accession>A0A0C2IEL5</accession>
<protein>
    <submittedName>
        <fullName evidence="2">Transposon Tf2-9 polyprotein</fullName>
    </submittedName>
</protein>
<dbReference type="Gene3D" id="3.30.70.270">
    <property type="match status" value="1"/>
</dbReference>
<evidence type="ECO:0000313" key="2">
    <source>
        <dbReference type="EMBL" id="KII63723.1"/>
    </source>
</evidence>
<evidence type="ECO:0000313" key="3">
    <source>
        <dbReference type="Proteomes" id="UP000031668"/>
    </source>
</evidence>
<dbReference type="InterPro" id="IPR050951">
    <property type="entry name" value="Retrovirus_Pol_polyprotein"/>
</dbReference>
<proteinExistence type="predicted"/>
<keyword evidence="3" id="KW-1185">Reference proteome</keyword>
<dbReference type="InterPro" id="IPR043502">
    <property type="entry name" value="DNA/RNA_pol_sf"/>
</dbReference>
<dbReference type="PANTHER" id="PTHR37984:SF13">
    <property type="entry name" value="RIBONUCLEASE H"/>
    <property type="match status" value="1"/>
</dbReference>